<dbReference type="PANTHER" id="PTHR48070:SF6">
    <property type="entry name" value="ESTERASE OVCA2"/>
    <property type="match status" value="1"/>
</dbReference>
<dbReference type="EMBL" id="JACAZF010000001">
    <property type="protein sequence ID" value="KAF7315955.1"/>
    <property type="molecule type" value="Genomic_DNA"/>
</dbReference>
<dbReference type="Pfam" id="PF03959">
    <property type="entry name" value="FSH1"/>
    <property type="match status" value="1"/>
</dbReference>
<accession>A0A8H6THR7</accession>
<dbReference type="GO" id="GO:0005737">
    <property type="term" value="C:cytoplasm"/>
    <property type="evidence" value="ECO:0007669"/>
    <property type="project" value="TreeGrafter"/>
</dbReference>
<dbReference type="SUPFAM" id="SSF53474">
    <property type="entry name" value="alpha/beta-Hydrolases"/>
    <property type="match status" value="1"/>
</dbReference>
<dbReference type="Gene3D" id="3.40.50.1820">
    <property type="entry name" value="alpha/beta hydrolase"/>
    <property type="match status" value="1"/>
</dbReference>
<reference evidence="3" key="1">
    <citation type="submission" date="2020-05" db="EMBL/GenBank/DDBJ databases">
        <title>Mycena genomes resolve the evolution of fungal bioluminescence.</title>
        <authorList>
            <person name="Tsai I.J."/>
        </authorList>
    </citation>
    <scope>NUCLEOTIDE SEQUENCE</scope>
    <source>
        <strain evidence="3">171206Taipei</strain>
    </source>
</reference>
<dbReference type="Proteomes" id="UP000636479">
    <property type="component" value="Unassembled WGS sequence"/>
</dbReference>
<protein>
    <submittedName>
        <fullName evidence="3">FSH1 domain-containing protein</fullName>
    </submittedName>
</protein>
<comment type="caution">
    <text evidence="3">The sequence shown here is derived from an EMBL/GenBank/DDBJ whole genome shotgun (WGS) entry which is preliminary data.</text>
</comment>
<dbReference type="GO" id="GO:0005634">
    <property type="term" value="C:nucleus"/>
    <property type="evidence" value="ECO:0007669"/>
    <property type="project" value="TreeGrafter"/>
</dbReference>
<sequence length="220" mass="24357">MVVRILALHGYSQNAIAFEKRLTALRKTCGAEVEFVCLAGPLLLASQLPNTNIPAFDSSDAIEANESRAWIQWRKDDPNHHGFPETLALLRDTLSERHFDGVLGFSQGAAMAALLCALLERPHIYPPFSIDGKAPHPPLKFCIAVSGFRVPGTIGDLVFPKNMKFDTPTLHIIARNDSIVAEKSSRELAALWKISRVEIHEGGHRIPTQQSWSELMARSQ</sequence>
<dbReference type="RefSeq" id="XP_037225978.1">
    <property type="nucleotide sequence ID" value="XM_037358068.1"/>
</dbReference>
<evidence type="ECO:0000313" key="3">
    <source>
        <dbReference type="EMBL" id="KAF7315955.1"/>
    </source>
</evidence>
<keyword evidence="1" id="KW-0378">Hydrolase</keyword>
<evidence type="ECO:0000259" key="2">
    <source>
        <dbReference type="Pfam" id="PF03959"/>
    </source>
</evidence>
<name>A0A8H6THR7_9AGAR</name>
<dbReference type="InterPro" id="IPR029058">
    <property type="entry name" value="AB_hydrolase_fold"/>
</dbReference>
<dbReference type="AlphaFoldDB" id="A0A8H6THR7"/>
<dbReference type="GeneID" id="59340584"/>
<dbReference type="GO" id="GO:0016787">
    <property type="term" value="F:hydrolase activity"/>
    <property type="evidence" value="ECO:0007669"/>
    <property type="project" value="UniProtKB-KW"/>
</dbReference>
<dbReference type="InterPro" id="IPR005645">
    <property type="entry name" value="FSH-like_dom"/>
</dbReference>
<evidence type="ECO:0000313" key="4">
    <source>
        <dbReference type="Proteomes" id="UP000636479"/>
    </source>
</evidence>
<dbReference type="OrthoDB" id="2094269at2759"/>
<gene>
    <name evidence="3" type="ORF">MIND_00112300</name>
</gene>
<organism evidence="3 4">
    <name type="scientific">Mycena indigotica</name>
    <dbReference type="NCBI Taxonomy" id="2126181"/>
    <lineage>
        <taxon>Eukaryota</taxon>
        <taxon>Fungi</taxon>
        <taxon>Dikarya</taxon>
        <taxon>Basidiomycota</taxon>
        <taxon>Agaricomycotina</taxon>
        <taxon>Agaricomycetes</taxon>
        <taxon>Agaricomycetidae</taxon>
        <taxon>Agaricales</taxon>
        <taxon>Marasmiineae</taxon>
        <taxon>Mycenaceae</taxon>
        <taxon>Mycena</taxon>
    </lineage>
</organism>
<keyword evidence="4" id="KW-1185">Reference proteome</keyword>
<evidence type="ECO:0000256" key="1">
    <source>
        <dbReference type="ARBA" id="ARBA00022801"/>
    </source>
</evidence>
<dbReference type="InterPro" id="IPR050593">
    <property type="entry name" value="LovG"/>
</dbReference>
<proteinExistence type="predicted"/>
<dbReference type="PANTHER" id="PTHR48070">
    <property type="entry name" value="ESTERASE OVCA2"/>
    <property type="match status" value="1"/>
</dbReference>
<feature type="domain" description="Serine hydrolase" evidence="2">
    <location>
        <begin position="3"/>
        <end position="214"/>
    </location>
</feature>